<organism evidence="3 4">
    <name type="scientific">Alteripontixanthobacter maritimus</name>
    <dbReference type="NCBI Taxonomy" id="2161824"/>
    <lineage>
        <taxon>Bacteria</taxon>
        <taxon>Pseudomonadati</taxon>
        <taxon>Pseudomonadota</taxon>
        <taxon>Alphaproteobacteria</taxon>
        <taxon>Sphingomonadales</taxon>
        <taxon>Erythrobacteraceae</taxon>
        <taxon>Alteripontixanthobacter</taxon>
    </lineage>
</organism>
<keyword evidence="4" id="KW-1185">Reference proteome</keyword>
<name>A0A369Q923_9SPHN</name>
<dbReference type="GO" id="GO:0016757">
    <property type="term" value="F:glycosyltransferase activity"/>
    <property type="evidence" value="ECO:0007669"/>
    <property type="project" value="UniProtKB-KW"/>
</dbReference>
<sequence length="255" mass="27513">MAREADRIVVLSREMGAELAAAVPAAAEKIAVIHSIVDLEKFAPSSGPDRDSARNRLGIKADDFAIGCIGAIREKKGQAAFVQNALPVIFENNPNAHVHFIGDNGAPSHPYWTEFSQAASTSELSSGISIHGHCDDVHRWYRALDLILIPANYEGLARAMIEGMACGVPIVSTDVCSAREMLDETGAGLVVEKGDWSAMIAAVDRMKDPAFRKACEASGRAVADRLFDETGIAKQVQQLYEQVHRDSGEARRDGQ</sequence>
<dbReference type="EMBL" id="QBKA01000002">
    <property type="protein sequence ID" value="RDC61393.1"/>
    <property type="molecule type" value="Genomic_DNA"/>
</dbReference>
<dbReference type="PANTHER" id="PTHR12526:SF510">
    <property type="entry name" value="D-INOSITOL 3-PHOSPHATE GLYCOSYLTRANSFERASE"/>
    <property type="match status" value="1"/>
</dbReference>
<evidence type="ECO:0000313" key="4">
    <source>
        <dbReference type="Proteomes" id="UP000253727"/>
    </source>
</evidence>
<dbReference type="EC" id="2.4.1.-" evidence="3"/>
<proteinExistence type="predicted"/>
<dbReference type="CDD" id="cd03801">
    <property type="entry name" value="GT4_PimA-like"/>
    <property type="match status" value="1"/>
</dbReference>
<evidence type="ECO:0000256" key="2">
    <source>
        <dbReference type="ARBA" id="ARBA00022679"/>
    </source>
</evidence>
<keyword evidence="1 3" id="KW-0328">Glycosyltransferase</keyword>
<evidence type="ECO:0000313" key="3">
    <source>
        <dbReference type="EMBL" id="RDC61393.1"/>
    </source>
</evidence>
<keyword evidence="2 3" id="KW-0808">Transferase</keyword>
<dbReference type="PANTHER" id="PTHR12526">
    <property type="entry name" value="GLYCOSYLTRANSFERASE"/>
    <property type="match status" value="1"/>
</dbReference>
<dbReference type="Gene3D" id="3.40.50.2000">
    <property type="entry name" value="Glycogen Phosphorylase B"/>
    <property type="match status" value="2"/>
</dbReference>
<protein>
    <submittedName>
        <fullName evidence="3">D-inositol 3-phosphate glycosyltransferase</fullName>
        <ecNumber evidence="3">2.4.1.-</ecNumber>
    </submittedName>
</protein>
<evidence type="ECO:0000256" key="1">
    <source>
        <dbReference type="ARBA" id="ARBA00022676"/>
    </source>
</evidence>
<reference evidence="3 4" key="1">
    <citation type="submission" date="2018-04" db="EMBL/GenBank/DDBJ databases">
        <title>Altererythrobacter sp. HME9302 genome sequencing and assembly.</title>
        <authorList>
            <person name="Kang H."/>
            <person name="Kim H."/>
            <person name="Joh K."/>
        </authorList>
    </citation>
    <scope>NUCLEOTIDE SEQUENCE [LARGE SCALE GENOMIC DNA]</scope>
    <source>
        <strain evidence="3 4">HME9302</strain>
    </source>
</reference>
<comment type="caution">
    <text evidence="3">The sequence shown here is derived from an EMBL/GenBank/DDBJ whole genome shotgun (WGS) entry which is preliminary data.</text>
</comment>
<dbReference type="AlphaFoldDB" id="A0A369Q923"/>
<dbReference type="Proteomes" id="UP000253727">
    <property type="component" value="Unassembled WGS sequence"/>
</dbReference>
<dbReference type="Pfam" id="PF13692">
    <property type="entry name" value="Glyco_trans_1_4"/>
    <property type="match status" value="1"/>
</dbReference>
<dbReference type="SUPFAM" id="SSF53756">
    <property type="entry name" value="UDP-Glycosyltransferase/glycogen phosphorylase"/>
    <property type="match status" value="1"/>
</dbReference>
<accession>A0A369Q923</accession>
<gene>
    <name evidence="3" type="primary">lpcC</name>
    <name evidence="3" type="ORF">HME9302_02615</name>
</gene>